<reference evidence="2" key="2">
    <citation type="journal article" date="2021" name="PeerJ">
        <title>Extensive microbial diversity within the chicken gut microbiome revealed by metagenomics and culture.</title>
        <authorList>
            <person name="Gilroy R."/>
            <person name="Ravi A."/>
            <person name="Getino M."/>
            <person name="Pursley I."/>
            <person name="Horton D.L."/>
            <person name="Alikhan N.F."/>
            <person name="Baker D."/>
            <person name="Gharbi K."/>
            <person name="Hall N."/>
            <person name="Watson M."/>
            <person name="Adriaenssens E.M."/>
            <person name="Foster-Nyarko E."/>
            <person name="Jarju S."/>
            <person name="Secka A."/>
            <person name="Antonio M."/>
            <person name="Oren A."/>
            <person name="Chaudhuri R.R."/>
            <person name="La Ragione R."/>
            <person name="Hildebrand F."/>
            <person name="Pallen M.J."/>
        </authorList>
    </citation>
    <scope>NUCLEOTIDE SEQUENCE</scope>
    <source>
        <strain evidence="2">CHK160-1198</strain>
    </source>
</reference>
<keyword evidence="1" id="KW-0732">Signal</keyword>
<evidence type="ECO:0000313" key="3">
    <source>
        <dbReference type="Proteomes" id="UP000824099"/>
    </source>
</evidence>
<dbReference type="Proteomes" id="UP000824099">
    <property type="component" value="Unassembled WGS sequence"/>
</dbReference>
<evidence type="ECO:0000256" key="1">
    <source>
        <dbReference type="SAM" id="SignalP"/>
    </source>
</evidence>
<sequence>MTKKVTKIALISMSLLALSTSVGAVATQQAQAAKVSTPSFIKLNKPFKKHYFNAHYNKKGTLIRYYYSKKGVLHQEKDYADGGVGDAVSADGFGRHKLPKIKKYVSNKPYKVRLTTTANVQRDIGSLKKGTIEIDGDNLKKGKIKKGTILKIAWCKPNNSWVVYQKHDNGYFWEFSDYVYRDRSWFKLIK</sequence>
<proteinExistence type="predicted"/>
<dbReference type="AlphaFoldDB" id="A0A9D1MP25"/>
<feature type="signal peptide" evidence="1">
    <location>
        <begin position="1"/>
        <end position="24"/>
    </location>
</feature>
<dbReference type="EMBL" id="DVNI01000020">
    <property type="protein sequence ID" value="HIU63663.1"/>
    <property type="molecule type" value="Genomic_DNA"/>
</dbReference>
<reference evidence="2" key="1">
    <citation type="submission" date="2020-10" db="EMBL/GenBank/DDBJ databases">
        <authorList>
            <person name="Gilroy R."/>
        </authorList>
    </citation>
    <scope>NUCLEOTIDE SEQUENCE</scope>
    <source>
        <strain evidence="2">CHK160-1198</strain>
    </source>
</reference>
<accession>A0A9D1MP25</accession>
<feature type="chain" id="PRO_5039059374" evidence="1">
    <location>
        <begin position="25"/>
        <end position="190"/>
    </location>
</feature>
<evidence type="ECO:0000313" key="2">
    <source>
        <dbReference type="EMBL" id="HIU63663.1"/>
    </source>
</evidence>
<protein>
    <submittedName>
        <fullName evidence="2">Uncharacterized protein</fullName>
    </submittedName>
</protein>
<gene>
    <name evidence="2" type="ORF">IAB06_01300</name>
</gene>
<comment type="caution">
    <text evidence="2">The sequence shown here is derived from an EMBL/GenBank/DDBJ whole genome shotgun (WGS) entry which is preliminary data.</text>
</comment>
<organism evidence="2 3">
    <name type="scientific">Candidatus Avacidaminococcus intestinavium</name>
    <dbReference type="NCBI Taxonomy" id="2840684"/>
    <lineage>
        <taxon>Bacteria</taxon>
        <taxon>Bacillati</taxon>
        <taxon>Bacillota</taxon>
        <taxon>Negativicutes</taxon>
        <taxon>Acidaminococcales</taxon>
        <taxon>Acidaminococcaceae</taxon>
        <taxon>Acidaminococcaceae incertae sedis</taxon>
        <taxon>Candidatus Avacidaminococcus</taxon>
    </lineage>
</organism>
<name>A0A9D1MP25_9FIRM</name>